<evidence type="ECO:0000313" key="1">
    <source>
        <dbReference type="EMBL" id="KKL78088.1"/>
    </source>
</evidence>
<dbReference type="EMBL" id="LAZR01023565">
    <property type="protein sequence ID" value="KKL78088.1"/>
    <property type="molecule type" value="Genomic_DNA"/>
</dbReference>
<comment type="caution">
    <text evidence="1">The sequence shown here is derived from an EMBL/GenBank/DDBJ whole genome shotgun (WGS) entry which is preliminary data.</text>
</comment>
<accession>A0A0F9EVB0</accession>
<organism evidence="1">
    <name type="scientific">marine sediment metagenome</name>
    <dbReference type="NCBI Taxonomy" id="412755"/>
    <lineage>
        <taxon>unclassified sequences</taxon>
        <taxon>metagenomes</taxon>
        <taxon>ecological metagenomes</taxon>
    </lineage>
</organism>
<proteinExistence type="predicted"/>
<dbReference type="AlphaFoldDB" id="A0A0F9EVB0"/>
<protein>
    <submittedName>
        <fullName evidence="1">Uncharacterized protein</fullName>
    </submittedName>
</protein>
<reference evidence="1" key="1">
    <citation type="journal article" date="2015" name="Nature">
        <title>Complex archaea that bridge the gap between prokaryotes and eukaryotes.</title>
        <authorList>
            <person name="Spang A."/>
            <person name="Saw J.H."/>
            <person name="Jorgensen S.L."/>
            <person name="Zaremba-Niedzwiedzka K."/>
            <person name="Martijn J."/>
            <person name="Lind A.E."/>
            <person name="van Eijk R."/>
            <person name="Schleper C."/>
            <person name="Guy L."/>
            <person name="Ettema T.J."/>
        </authorList>
    </citation>
    <scope>NUCLEOTIDE SEQUENCE</scope>
</reference>
<name>A0A0F9EVB0_9ZZZZ</name>
<gene>
    <name evidence="1" type="ORF">LCGC14_2028380</name>
</gene>
<sequence>MPEGHELEIKVEWKNNQFFRMTKKLDEESWIKVVEIEENSHIAAIAGSLKSLCMADFNAHMDIIMTEMQKS</sequence>